<proteinExistence type="predicted"/>
<dbReference type="OrthoDB" id="5292888at2"/>
<dbReference type="InterPro" id="IPR000182">
    <property type="entry name" value="GNAT_dom"/>
</dbReference>
<dbReference type="EMBL" id="JABULY010000005">
    <property type="protein sequence ID" value="MBV6532083.1"/>
    <property type="molecule type" value="Genomic_DNA"/>
</dbReference>
<dbReference type="EMBL" id="JABUMC010000010">
    <property type="protein sequence ID" value="MBV6546779.1"/>
    <property type="molecule type" value="Genomic_DNA"/>
</dbReference>
<protein>
    <submittedName>
        <fullName evidence="5">GNAT family N-acetyltransferase</fullName>
    </submittedName>
</protein>
<dbReference type="PANTHER" id="PTHR43877">
    <property type="entry name" value="AMINOALKYLPHOSPHONATE N-ACETYLTRANSFERASE-RELATED-RELATED"/>
    <property type="match status" value="1"/>
</dbReference>
<dbReference type="SUPFAM" id="SSF55729">
    <property type="entry name" value="Acyl-CoA N-acyltransferases (Nat)"/>
    <property type="match status" value="1"/>
</dbReference>
<sequence length="163" mass="19129">MKLRQATVKDAEALSKLLTQVWKNTYQGIFPSSFLDNLTDTQWQQGFEYTLSQGTTPIIVAETENDLLAMISFGQARDPKLQIANEIYALNVLPNYQRQQIGKSLLHYALKQLTSSVYLKVADKNTNARQFYERQGFYNTQIAMYRTIEDFQFQEWVYRYDKR</sequence>
<evidence type="ECO:0000313" key="4">
    <source>
        <dbReference type="EMBL" id="MBV6532083.1"/>
    </source>
</evidence>
<reference evidence="5 7" key="1">
    <citation type="journal article" date="2021" name="Mol. Ecol.">
        <title>Polar bear-adapted Ursidibacter maritimus are remarkably conserved after generations in captivity.</title>
        <authorList>
            <person name="Espinosa-Gongora C."/>
            <person name="Hansen M.J."/>
            <person name="Bertelsen M.F."/>
            <person name="Bojesen A.M."/>
        </authorList>
    </citation>
    <scope>NUCLEOTIDE SEQUENCE</scope>
    <source>
        <strain evidence="5">Pb43105x</strain>
        <strain evidence="4 7">Pb43106</strain>
    </source>
</reference>
<dbReference type="Pfam" id="PF00583">
    <property type="entry name" value="Acetyltransf_1"/>
    <property type="match status" value="1"/>
</dbReference>
<comment type="caution">
    <text evidence="5">The sequence shown here is derived from an EMBL/GenBank/DDBJ whole genome shotgun (WGS) entry which is preliminary data.</text>
</comment>
<dbReference type="Gene3D" id="3.40.630.30">
    <property type="match status" value="1"/>
</dbReference>
<keyword evidence="2" id="KW-0012">Acyltransferase</keyword>
<keyword evidence="7" id="KW-1185">Reference proteome</keyword>
<dbReference type="PROSITE" id="PS51186">
    <property type="entry name" value="GNAT"/>
    <property type="match status" value="1"/>
</dbReference>
<dbReference type="RefSeq" id="WP_157403106.1">
    <property type="nucleotide sequence ID" value="NZ_JABULY010000005.1"/>
</dbReference>
<dbReference type="InterPro" id="IPR016181">
    <property type="entry name" value="Acyl_CoA_acyltransferase"/>
</dbReference>
<keyword evidence="1" id="KW-0808">Transferase</keyword>
<feature type="domain" description="N-acetyltransferase" evidence="3">
    <location>
        <begin position="1"/>
        <end position="163"/>
    </location>
</feature>
<dbReference type="GeneID" id="65548962"/>
<evidence type="ECO:0000256" key="2">
    <source>
        <dbReference type="ARBA" id="ARBA00023315"/>
    </source>
</evidence>
<dbReference type="Proteomes" id="UP000732858">
    <property type="component" value="Unassembled WGS sequence"/>
</dbReference>
<dbReference type="GO" id="GO:0016747">
    <property type="term" value="F:acyltransferase activity, transferring groups other than amino-acyl groups"/>
    <property type="evidence" value="ECO:0007669"/>
    <property type="project" value="InterPro"/>
</dbReference>
<dbReference type="AlphaFoldDB" id="A0A949WG11"/>
<dbReference type="InterPro" id="IPR050832">
    <property type="entry name" value="Bact_Acetyltransf"/>
</dbReference>
<evidence type="ECO:0000259" key="3">
    <source>
        <dbReference type="PROSITE" id="PS51186"/>
    </source>
</evidence>
<evidence type="ECO:0000313" key="5">
    <source>
        <dbReference type="EMBL" id="MBV6546779.1"/>
    </source>
</evidence>
<gene>
    <name evidence="4" type="ORF">HT657_08070</name>
    <name evidence="5" type="ORF">HT672_05695</name>
</gene>
<evidence type="ECO:0000313" key="6">
    <source>
        <dbReference type="Proteomes" id="UP000732858"/>
    </source>
</evidence>
<accession>A0A949WG11</accession>
<evidence type="ECO:0000256" key="1">
    <source>
        <dbReference type="ARBA" id="ARBA00022679"/>
    </source>
</evidence>
<dbReference type="Proteomes" id="UP001196379">
    <property type="component" value="Unassembled WGS sequence"/>
</dbReference>
<name>A0A949WG11_9PAST</name>
<evidence type="ECO:0000313" key="7">
    <source>
        <dbReference type="Proteomes" id="UP001196379"/>
    </source>
</evidence>
<organism evidence="5 6">
    <name type="scientific">Ursidibacter maritimus</name>
    <dbReference type="NCBI Taxonomy" id="1331689"/>
    <lineage>
        <taxon>Bacteria</taxon>
        <taxon>Pseudomonadati</taxon>
        <taxon>Pseudomonadota</taxon>
        <taxon>Gammaproteobacteria</taxon>
        <taxon>Pasteurellales</taxon>
        <taxon>Pasteurellaceae</taxon>
        <taxon>Ursidibacter</taxon>
    </lineage>
</organism>
<dbReference type="CDD" id="cd04301">
    <property type="entry name" value="NAT_SF"/>
    <property type="match status" value="1"/>
</dbReference>